<dbReference type="AlphaFoldDB" id="A0AAD4BAU9"/>
<evidence type="ECO:0000313" key="1">
    <source>
        <dbReference type="EMBL" id="KAF8415033.1"/>
    </source>
</evidence>
<gene>
    <name evidence="1" type="ORF">L210DRAFT_3658009</name>
</gene>
<dbReference type="EMBL" id="WHUW01000379">
    <property type="protein sequence ID" value="KAF8415033.1"/>
    <property type="molecule type" value="Genomic_DNA"/>
</dbReference>
<comment type="caution">
    <text evidence="1">The sequence shown here is derived from an EMBL/GenBank/DDBJ whole genome shotgun (WGS) entry which is preliminary data.</text>
</comment>
<reference evidence="1" key="2">
    <citation type="journal article" date="2020" name="Nat. Commun.">
        <title>Large-scale genome sequencing of mycorrhizal fungi provides insights into the early evolution of symbiotic traits.</title>
        <authorList>
            <person name="Miyauchi S."/>
            <person name="Kiss E."/>
            <person name="Kuo A."/>
            <person name="Drula E."/>
            <person name="Kohler A."/>
            <person name="Sanchez-Garcia M."/>
            <person name="Morin E."/>
            <person name="Andreopoulos B."/>
            <person name="Barry K.W."/>
            <person name="Bonito G."/>
            <person name="Buee M."/>
            <person name="Carver A."/>
            <person name="Chen C."/>
            <person name="Cichocki N."/>
            <person name="Clum A."/>
            <person name="Culley D."/>
            <person name="Crous P.W."/>
            <person name="Fauchery L."/>
            <person name="Girlanda M."/>
            <person name="Hayes R.D."/>
            <person name="Keri Z."/>
            <person name="LaButti K."/>
            <person name="Lipzen A."/>
            <person name="Lombard V."/>
            <person name="Magnuson J."/>
            <person name="Maillard F."/>
            <person name="Murat C."/>
            <person name="Nolan M."/>
            <person name="Ohm R.A."/>
            <person name="Pangilinan J."/>
            <person name="Pereira M.F."/>
            <person name="Perotto S."/>
            <person name="Peter M."/>
            <person name="Pfister S."/>
            <person name="Riley R."/>
            <person name="Sitrit Y."/>
            <person name="Stielow J.B."/>
            <person name="Szollosi G."/>
            <person name="Zifcakova L."/>
            <person name="Stursova M."/>
            <person name="Spatafora J.W."/>
            <person name="Tedersoo L."/>
            <person name="Vaario L.M."/>
            <person name="Yamada A."/>
            <person name="Yan M."/>
            <person name="Wang P."/>
            <person name="Xu J."/>
            <person name="Bruns T."/>
            <person name="Baldrian P."/>
            <person name="Vilgalys R."/>
            <person name="Dunand C."/>
            <person name="Henrissat B."/>
            <person name="Grigoriev I.V."/>
            <person name="Hibbett D."/>
            <person name="Nagy L.G."/>
            <person name="Martin F.M."/>
        </authorList>
    </citation>
    <scope>NUCLEOTIDE SEQUENCE</scope>
    <source>
        <strain evidence="1">BED1</strain>
    </source>
</reference>
<sequence length="105" mass="11601">MPVVTLTPPANMTPVTAYLAVNRWPGEPVHLMLIPLPVDVDDDDHPPGTVIITNTEEDPPSLAYLTELLDNEDVCRIYFSHIWTARHAIDRLADVAVVYVVADNG</sequence>
<accession>A0AAD4BAU9</accession>
<name>A0AAD4BAU9_BOLED</name>
<organism evidence="1 2">
    <name type="scientific">Boletus edulis BED1</name>
    <dbReference type="NCBI Taxonomy" id="1328754"/>
    <lineage>
        <taxon>Eukaryota</taxon>
        <taxon>Fungi</taxon>
        <taxon>Dikarya</taxon>
        <taxon>Basidiomycota</taxon>
        <taxon>Agaricomycotina</taxon>
        <taxon>Agaricomycetes</taxon>
        <taxon>Agaricomycetidae</taxon>
        <taxon>Boletales</taxon>
        <taxon>Boletineae</taxon>
        <taxon>Boletaceae</taxon>
        <taxon>Boletoideae</taxon>
        <taxon>Boletus</taxon>
    </lineage>
</organism>
<keyword evidence="2" id="KW-1185">Reference proteome</keyword>
<proteinExistence type="predicted"/>
<protein>
    <submittedName>
        <fullName evidence="1">Uncharacterized protein</fullName>
    </submittedName>
</protein>
<evidence type="ECO:0000313" key="2">
    <source>
        <dbReference type="Proteomes" id="UP001194468"/>
    </source>
</evidence>
<reference evidence="1" key="1">
    <citation type="submission" date="2019-10" db="EMBL/GenBank/DDBJ databases">
        <authorList>
            <consortium name="DOE Joint Genome Institute"/>
            <person name="Kuo A."/>
            <person name="Miyauchi S."/>
            <person name="Kiss E."/>
            <person name="Drula E."/>
            <person name="Kohler A."/>
            <person name="Sanchez-Garcia M."/>
            <person name="Andreopoulos B."/>
            <person name="Barry K.W."/>
            <person name="Bonito G."/>
            <person name="Buee M."/>
            <person name="Carver A."/>
            <person name="Chen C."/>
            <person name="Cichocki N."/>
            <person name="Clum A."/>
            <person name="Culley D."/>
            <person name="Crous P.W."/>
            <person name="Fauchery L."/>
            <person name="Girlanda M."/>
            <person name="Hayes R."/>
            <person name="Keri Z."/>
            <person name="LaButti K."/>
            <person name="Lipzen A."/>
            <person name="Lombard V."/>
            <person name="Magnuson J."/>
            <person name="Maillard F."/>
            <person name="Morin E."/>
            <person name="Murat C."/>
            <person name="Nolan M."/>
            <person name="Ohm R."/>
            <person name="Pangilinan J."/>
            <person name="Pereira M."/>
            <person name="Perotto S."/>
            <person name="Peter M."/>
            <person name="Riley R."/>
            <person name="Sitrit Y."/>
            <person name="Stielow B."/>
            <person name="Szollosi G."/>
            <person name="Zifcakova L."/>
            <person name="Stursova M."/>
            <person name="Spatafora J.W."/>
            <person name="Tedersoo L."/>
            <person name="Vaario L.-M."/>
            <person name="Yamada A."/>
            <person name="Yan M."/>
            <person name="Wang P."/>
            <person name="Xu J."/>
            <person name="Bruns T."/>
            <person name="Baldrian P."/>
            <person name="Vilgalys R."/>
            <person name="Henrissat B."/>
            <person name="Grigoriev I.V."/>
            <person name="Hibbett D."/>
            <person name="Nagy L.G."/>
            <person name="Martin F.M."/>
        </authorList>
    </citation>
    <scope>NUCLEOTIDE SEQUENCE</scope>
    <source>
        <strain evidence="1">BED1</strain>
    </source>
</reference>
<dbReference type="Proteomes" id="UP001194468">
    <property type="component" value="Unassembled WGS sequence"/>
</dbReference>